<evidence type="ECO:0000259" key="2">
    <source>
        <dbReference type="Pfam" id="PF01498"/>
    </source>
</evidence>
<feature type="compositionally biased region" description="Low complexity" evidence="1">
    <location>
        <begin position="1"/>
        <end position="16"/>
    </location>
</feature>
<dbReference type="AlphaFoldDB" id="W4P2A2"/>
<name>W4P2A2_9EUKA</name>
<dbReference type="GO" id="GO:0003677">
    <property type="term" value="F:DNA binding"/>
    <property type="evidence" value="ECO:0007669"/>
    <property type="project" value="InterPro"/>
</dbReference>
<protein>
    <submittedName>
        <fullName evidence="4">Transposase</fullName>
    </submittedName>
</protein>
<dbReference type="Gene3D" id="3.30.420.10">
    <property type="entry name" value="Ribonuclease H-like superfamily/Ribonuclease H"/>
    <property type="match status" value="1"/>
</dbReference>
<dbReference type="InterPro" id="IPR036388">
    <property type="entry name" value="WH-like_DNA-bd_sf"/>
</dbReference>
<dbReference type="SUPFAM" id="SSF46689">
    <property type="entry name" value="Homeodomain-like"/>
    <property type="match status" value="1"/>
</dbReference>
<dbReference type="InterPro" id="IPR047655">
    <property type="entry name" value="Transpos_IS630-like"/>
</dbReference>
<feature type="domain" description="Tc1-like transposase DDE" evidence="3">
    <location>
        <begin position="180"/>
        <end position="332"/>
    </location>
</feature>
<dbReference type="NCBIfam" id="NF033545">
    <property type="entry name" value="transpos_IS630"/>
    <property type="match status" value="1"/>
</dbReference>
<dbReference type="PANTHER" id="PTHR23022:SF134">
    <property type="entry name" value="TRANSPOSABLE ELEMENT TC1 TRANSPOSASE"/>
    <property type="match status" value="1"/>
</dbReference>
<dbReference type="InterPro" id="IPR052338">
    <property type="entry name" value="Transposase_5"/>
</dbReference>
<dbReference type="Pfam" id="PF13358">
    <property type="entry name" value="DDE_3"/>
    <property type="match status" value="1"/>
</dbReference>
<reference evidence="4" key="1">
    <citation type="journal article" date="2013" name="Nat. Commun.">
        <title>The Capsaspora genome reveals a complex unicellular prehistory of animals.</title>
        <authorList>
            <person name="Suga H."/>
            <person name="Chen Z."/>
            <person name="de Mendoza A."/>
            <person name="Sebe-Pedros A."/>
            <person name="Brown M.W."/>
            <person name="Kramer E."/>
            <person name="Carr M."/>
            <person name="Kerner P."/>
            <person name="Vervoort M."/>
            <person name="Sanchez-Pons N."/>
            <person name="Torruella G."/>
            <person name="Derelle R."/>
            <person name="Manning G."/>
            <person name="Lang B.F."/>
            <person name="Russ C."/>
            <person name="Haas B.J."/>
            <person name="Roger A.J."/>
            <person name="Nusbaum C."/>
            <person name="Ruiz-Trillo I."/>
        </authorList>
    </citation>
    <scope>NUCLEOTIDE SEQUENCE</scope>
    <source>
        <strain evidence="4">ATCC 30864</strain>
    </source>
</reference>
<dbReference type="GO" id="GO:0006313">
    <property type="term" value="P:DNA transposition"/>
    <property type="evidence" value="ECO:0007669"/>
    <property type="project" value="InterPro"/>
</dbReference>
<evidence type="ECO:0000256" key="1">
    <source>
        <dbReference type="SAM" id="MobiDB-lite"/>
    </source>
</evidence>
<dbReference type="InterPro" id="IPR038717">
    <property type="entry name" value="Tc1-like_DDE_dom"/>
</dbReference>
<accession>W4P2A2</accession>
<dbReference type="Pfam" id="PF01498">
    <property type="entry name" value="HTH_Tnp_Tc3_2"/>
    <property type="match status" value="1"/>
</dbReference>
<dbReference type="GO" id="GO:0015074">
    <property type="term" value="P:DNA integration"/>
    <property type="evidence" value="ECO:0007669"/>
    <property type="project" value="InterPro"/>
</dbReference>
<organism evidence="4">
    <name type="scientific">Capsaspora owczarzaki</name>
    <dbReference type="NCBI Taxonomy" id="192875"/>
    <lineage>
        <taxon>Eukaryota</taxon>
        <taxon>Filasterea</taxon>
        <taxon>Capsaspora</taxon>
    </lineage>
</organism>
<evidence type="ECO:0000313" key="4">
    <source>
        <dbReference type="EMBL" id="FAA01134.1"/>
    </source>
</evidence>
<dbReference type="InterPro" id="IPR002492">
    <property type="entry name" value="Transposase_Tc1-like"/>
</dbReference>
<dbReference type="InterPro" id="IPR036397">
    <property type="entry name" value="RNaseH_sf"/>
</dbReference>
<feature type="domain" description="Transposase Tc1-like" evidence="2">
    <location>
        <begin position="101"/>
        <end position="171"/>
    </location>
</feature>
<sequence length="373" mass="42232">MARSTRASSPPSSSVKRVTRGNVSPPSPPKPTVIKPSREVIRSNVLELHKAGLSYRQIADQLGLLWHTVRAIHVRYSARGGTQDSPRSGRPTKVSSTAAVNIVQQIKTGDSHTATEVAATMRKWRLCDVTADTIRNVLRREGLFCAAKVKKARLLQRHKNARLAFARAHANWTVEDWLNVVFSDETALYLYRNNNSGRVWRVWGAPLDDRSVQGTVKFGGGHINVWGAISRYGISFFSELGDRMNGDVYLSVLNEELKDSLAAWGNDPNLIFMQDNAPCHKRKDVMKWFKNQNLTLLEWPANSPDLNPIEHAWNMVKNAVYKQREITNQDMLWERFQEVYHKVLTVEVCTSLISSMPRRIKAVLDAHGGYTKY</sequence>
<feature type="region of interest" description="Disordered" evidence="1">
    <location>
        <begin position="1"/>
        <end position="34"/>
    </location>
</feature>
<dbReference type="PANTHER" id="PTHR23022">
    <property type="entry name" value="TRANSPOSABLE ELEMENT-RELATED"/>
    <property type="match status" value="1"/>
</dbReference>
<proteinExistence type="predicted"/>
<dbReference type="Gene3D" id="1.10.10.10">
    <property type="entry name" value="Winged helix-like DNA-binding domain superfamily/Winged helix DNA-binding domain"/>
    <property type="match status" value="1"/>
</dbReference>
<dbReference type="Pfam" id="PF13384">
    <property type="entry name" value="HTH_23"/>
    <property type="match status" value="1"/>
</dbReference>
<evidence type="ECO:0000259" key="3">
    <source>
        <dbReference type="Pfam" id="PF13358"/>
    </source>
</evidence>
<dbReference type="InterPro" id="IPR009057">
    <property type="entry name" value="Homeodomain-like_sf"/>
</dbReference>
<dbReference type="EMBL" id="BR000996">
    <property type="protein sequence ID" value="FAA01134.1"/>
    <property type="molecule type" value="Genomic_DNA"/>
</dbReference>